<dbReference type="EMBL" id="QLLQ01000001">
    <property type="protein sequence ID" value="RAJ27591.1"/>
    <property type="molecule type" value="Genomic_DNA"/>
</dbReference>
<gene>
    <name evidence="1" type="ORF">LX77_00163</name>
</gene>
<dbReference type="STRING" id="49280.A9996_17075"/>
<sequence length="167" mass="18058">MKNFLLLIVGVLLGALAMYFYCCQPNAELAINAPKGLITPDQAKILDAAYTPRYQLISDSIVTRKGGDNRSSWYGLADVRDYLTYAENEAKELGYTMNGVRIYLGAHPDQNGEAGYTTMFFIPTGKAYKADASMFNFSMQLGSEDIPGGGGLNMGGDGIPPSASYPQ</sequence>
<accession>A0A1A7QUW7</accession>
<dbReference type="Proteomes" id="UP000248987">
    <property type="component" value="Unassembled WGS sequence"/>
</dbReference>
<organism evidence="1 2">
    <name type="scientific">Gelidibacter algens</name>
    <dbReference type="NCBI Taxonomy" id="49280"/>
    <lineage>
        <taxon>Bacteria</taxon>
        <taxon>Pseudomonadati</taxon>
        <taxon>Bacteroidota</taxon>
        <taxon>Flavobacteriia</taxon>
        <taxon>Flavobacteriales</taxon>
        <taxon>Flavobacteriaceae</taxon>
        <taxon>Gelidibacter</taxon>
    </lineage>
</organism>
<reference evidence="1 2" key="1">
    <citation type="submission" date="2018-06" db="EMBL/GenBank/DDBJ databases">
        <title>Genomic Encyclopedia of Archaeal and Bacterial Type Strains, Phase II (KMG-II): from individual species to whole genera.</title>
        <authorList>
            <person name="Goeker M."/>
        </authorList>
    </citation>
    <scope>NUCLEOTIDE SEQUENCE [LARGE SCALE GENOMIC DNA]</scope>
    <source>
        <strain evidence="1 2">DSM 12408</strain>
    </source>
</reference>
<proteinExistence type="predicted"/>
<name>A0A1A7QUW7_9FLAO</name>
<dbReference type="AlphaFoldDB" id="A0A1A7QUW7"/>
<protein>
    <submittedName>
        <fullName evidence="1">Uncharacterized protein</fullName>
    </submittedName>
</protein>
<evidence type="ECO:0000313" key="1">
    <source>
        <dbReference type="EMBL" id="RAJ27591.1"/>
    </source>
</evidence>
<dbReference type="RefSeq" id="WP_066438011.1">
    <property type="nucleotide sequence ID" value="NZ_LZRN01000052.1"/>
</dbReference>
<evidence type="ECO:0000313" key="2">
    <source>
        <dbReference type="Proteomes" id="UP000248987"/>
    </source>
</evidence>
<comment type="caution">
    <text evidence="1">The sequence shown here is derived from an EMBL/GenBank/DDBJ whole genome shotgun (WGS) entry which is preliminary data.</text>
</comment>
<dbReference type="OrthoDB" id="1440507at2"/>
<keyword evidence="2" id="KW-1185">Reference proteome</keyword>